<comment type="caution">
    <text evidence="4">The sequence shown here is derived from an EMBL/GenBank/DDBJ whole genome shotgun (WGS) entry which is preliminary data.</text>
</comment>
<dbReference type="InterPro" id="IPR057559">
    <property type="entry name" value="SAM_6"/>
</dbReference>
<evidence type="ECO:0000313" key="5">
    <source>
        <dbReference type="Proteomes" id="UP001251528"/>
    </source>
</evidence>
<feature type="compositionally biased region" description="Acidic residues" evidence="1">
    <location>
        <begin position="365"/>
        <end position="376"/>
    </location>
</feature>
<dbReference type="Pfam" id="PF23395">
    <property type="entry name" value="SAM_6"/>
    <property type="match status" value="1"/>
</dbReference>
<keyword evidence="5" id="KW-1185">Reference proteome</keyword>
<evidence type="ECO:0000259" key="3">
    <source>
        <dbReference type="Pfam" id="PF23395"/>
    </source>
</evidence>
<dbReference type="InterPro" id="IPR055528">
    <property type="entry name" value="DUF7102"/>
</dbReference>
<proteinExistence type="predicted"/>
<evidence type="ECO:0000313" key="4">
    <source>
        <dbReference type="EMBL" id="KAK2605823.1"/>
    </source>
</evidence>
<accession>A0AAJ0FW33</accession>
<dbReference type="Proteomes" id="UP001251528">
    <property type="component" value="Unassembled WGS sequence"/>
</dbReference>
<reference evidence="4" key="1">
    <citation type="submission" date="2023-06" db="EMBL/GenBank/DDBJ databases">
        <title>Conoideocrella luteorostrata (Hypocreales: Clavicipitaceae), a potential biocontrol fungus for elongate hemlock scale in United States Christmas tree production areas.</title>
        <authorList>
            <person name="Barrett H."/>
            <person name="Lovett B."/>
            <person name="Macias A.M."/>
            <person name="Stajich J.E."/>
            <person name="Kasson M.T."/>
        </authorList>
    </citation>
    <scope>NUCLEOTIDE SEQUENCE</scope>
    <source>
        <strain evidence="4">ARSEF 14590</strain>
    </source>
</reference>
<evidence type="ECO:0000256" key="1">
    <source>
        <dbReference type="SAM" id="MobiDB-lite"/>
    </source>
</evidence>
<feature type="domain" description="DUF7102" evidence="2">
    <location>
        <begin position="507"/>
        <end position="666"/>
    </location>
</feature>
<sequence length="755" mass="83890">MPPLSCHAIVPLLARPKLSRRDDDEMDEQAEDTPGEYARIEDLFVDHRATPFDIRNHLMSLKSTAFEAQPDCLPEEPAFLPIPHIDLEAPKDEYTLSLQKLRDPDLVKTWLPLLKVDVHRDEGLVFPPRAAKLGLFLWHELENEEKPYDAADAYVAEVLRNAEANEECIQPLPTLPRRYLHEDLFELSACETPPKRDGSEYPESEQFISGIDATPEPTSPKVQNPESPASVEFVDECETYLIPLFGQRSPQESVASSILIPLNKRDGQQANAMPSQILDNSDEMCTLSGFSSTCHREKYMEQSISQTVDDRVDPTVQYVPIDKEPDIRLPIKSLSLSPSISKYFPPSPNCRRGVTTNIGRKMPDKDEDTLAGDEDAPNGQATTDTLATENTLSKGKEMLVVRTEKRKESNPNKRTVCIDHHGTNSLLSGFMEMRGVSGRLFKTNALSGASNITKPPAISCAEKAQFQHHLQPVPSAEALNKELKPAIMPDVSLPSHTGCCLVSLQLGDSLTRHLEELWPPDHLIDRDYSHRLTTTDAQHAVSKPTMSFSQAQSIEVDISLDVDKGIIVTTLLQIKQKALPGSNILPTVRQRVFHLCQKYRTLIVFVSEAAGAGETMSELSSSDLAAYIDFVCFASSMKAQVTVYFIPGAEKTLSRWILSMMVQHTSRIVTLHEGAMAGNTTWELFLRQSGMSVRAAQTLSHSLFHEFGPSGLRKFLAMSAAQRLSRYGSISRSEGPVSMAAGLWDDNFATTQLDI</sequence>
<dbReference type="Pfam" id="PF23394">
    <property type="entry name" value="DUF7102"/>
    <property type="match status" value="1"/>
</dbReference>
<feature type="region of interest" description="Disordered" evidence="1">
    <location>
        <begin position="345"/>
        <end position="383"/>
    </location>
</feature>
<gene>
    <name evidence="4" type="ORF">QQS21_003777</name>
</gene>
<dbReference type="AlphaFoldDB" id="A0AAJ0FW33"/>
<evidence type="ECO:0000259" key="2">
    <source>
        <dbReference type="Pfam" id="PF23394"/>
    </source>
</evidence>
<dbReference type="EMBL" id="JASWJB010000051">
    <property type="protein sequence ID" value="KAK2605823.1"/>
    <property type="molecule type" value="Genomic_DNA"/>
</dbReference>
<feature type="domain" description="SAM-like" evidence="3">
    <location>
        <begin position="678"/>
        <end position="730"/>
    </location>
</feature>
<organism evidence="4 5">
    <name type="scientific">Conoideocrella luteorostrata</name>
    <dbReference type="NCBI Taxonomy" id="1105319"/>
    <lineage>
        <taxon>Eukaryota</taxon>
        <taxon>Fungi</taxon>
        <taxon>Dikarya</taxon>
        <taxon>Ascomycota</taxon>
        <taxon>Pezizomycotina</taxon>
        <taxon>Sordariomycetes</taxon>
        <taxon>Hypocreomycetidae</taxon>
        <taxon>Hypocreales</taxon>
        <taxon>Clavicipitaceae</taxon>
        <taxon>Conoideocrella</taxon>
    </lineage>
</organism>
<name>A0AAJ0FW33_9HYPO</name>
<protein>
    <submittedName>
        <fullName evidence="4">Uncharacterized protein</fullName>
    </submittedName>
</protein>